<dbReference type="OrthoDB" id="5736754at2"/>
<organism evidence="1 2">
    <name type="scientific">Seongchinamella unica</name>
    <dbReference type="NCBI Taxonomy" id="2547392"/>
    <lineage>
        <taxon>Bacteria</taxon>
        <taxon>Pseudomonadati</taxon>
        <taxon>Pseudomonadota</taxon>
        <taxon>Gammaproteobacteria</taxon>
        <taxon>Cellvibrionales</taxon>
        <taxon>Halieaceae</taxon>
        <taxon>Seongchinamella</taxon>
    </lineage>
</organism>
<dbReference type="RefSeq" id="WP_133213566.1">
    <property type="nucleotide sequence ID" value="NZ_SMSE01000003.1"/>
</dbReference>
<dbReference type="Proteomes" id="UP000295554">
    <property type="component" value="Unassembled WGS sequence"/>
</dbReference>
<evidence type="ECO:0000313" key="2">
    <source>
        <dbReference type="Proteomes" id="UP000295554"/>
    </source>
</evidence>
<name>A0A4V2ZX12_9GAMM</name>
<evidence type="ECO:0000313" key="1">
    <source>
        <dbReference type="EMBL" id="TDG12613.1"/>
    </source>
</evidence>
<sequence length="135" mass="14257">MHYWLTLTLIIPGFLYGADDSDAVNERIPVSATQLEAHWGIDCPASWLALAAGDCPPPPALSRVLQLCAAIHQPPGEPGAANCPDYQAATAAATRSDCPQLQHIIRASGECLALPDQADSASARETGFAAETPWH</sequence>
<proteinExistence type="predicted"/>
<gene>
    <name evidence="1" type="ORF">E2F43_13565</name>
</gene>
<dbReference type="EMBL" id="SMSE01000003">
    <property type="protein sequence ID" value="TDG12613.1"/>
    <property type="molecule type" value="Genomic_DNA"/>
</dbReference>
<protein>
    <submittedName>
        <fullName evidence="1">Uncharacterized protein</fullName>
    </submittedName>
</protein>
<dbReference type="AlphaFoldDB" id="A0A4V2ZX12"/>
<keyword evidence="2" id="KW-1185">Reference proteome</keyword>
<accession>A0A4V2ZX12</accession>
<reference evidence="1 2" key="1">
    <citation type="submission" date="2019-03" db="EMBL/GenBank/DDBJ databases">
        <title>Seongchinamella monodicae gen. nov., sp. nov., a novel member of the Gammaproteobacteria isolated from a tidal mudflat of beach.</title>
        <authorList>
            <person name="Yang H.G."/>
            <person name="Kang J.W."/>
            <person name="Lee S.D."/>
        </authorList>
    </citation>
    <scope>NUCLEOTIDE SEQUENCE [LARGE SCALE GENOMIC DNA]</scope>
    <source>
        <strain evidence="1 2">GH4-78</strain>
    </source>
</reference>
<comment type="caution">
    <text evidence="1">The sequence shown here is derived from an EMBL/GenBank/DDBJ whole genome shotgun (WGS) entry which is preliminary data.</text>
</comment>